<dbReference type="PROSITE" id="PS51764">
    <property type="entry name" value="GH26"/>
    <property type="match status" value="1"/>
</dbReference>
<dbReference type="PANTHER" id="PTHR40079:SF4">
    <property type="entry name" value="GH26 DOMAIN-CONTAINING PROTEIN-RELATED"/>
    <property type="match status" value="1"/>
</dbReference>
<gene>
    <name evidence="7" type="ORF">HZF24_10005</name>
</gene>
<protein>
    <recommendedName>
        <fullName evidence="6">GH26 domain-containing protein</fullName>
    </recommendedName>
</protein>
<keyword evidence="8" id="KW-1185">Reference proteome</keyword>
<dbReference type="GO" id="GO:0016985">
    <property type="term" value="F:mannan endo-1,4-beta-mannosidase activity"/>
    <property type="evidence" value="ECO:0007669"/>
    <property type="project" value="InterPro"/>
</dbReference>
<dbReference type="Gene3D" id="3.20.20.80">
    <property type="entry name" value="Glycosidases"/>
    <property type="match status" value="1"/>
</dbReference>
<dbReference type="EMBL" id="JACBNQ010000010">
    <property type="protein sequence ID" value="NYB74468.1"/>
    <property type="molecule type" value="Genomic_DNA"/>
</dbReference>
<feature type="domain" description="GH26" evidence="6">
    <location>
        <begin position="197"/>
        <end position="495"/>
    </location>
</feature>
<proteinExistence type="inferred from homology"/>
<dbReference type="InterPro" id="IPR000805">
    <property type="entry name" value="Glyco_hydro_26"/>
</dbReference>
<dbReference type="GO" id="GO:0006080">
    <property type="term" value="P:substituted mannan metabolic process"/>
    <property type="evidence" value="ECO:0007669"/>
    <property type="project" value="InterPro"/>
</dbReference>
<dbReference type="InterPro" id="IPR017853">
    <property type="entry name" value="GH"/>
</dbReference>
<feature type="chain" id="PRO_5037386290" description="GH26 domain-containing protein" evidence="5">
    <location>
        <begin position="24"/>
        <end position="503"/>
    </location>
</feature>
<keyword evidence="2 4" id="KW-0378">Hydrolase</keyword>
<evidence type="ECO:0000256" key="2">
    <source>
        <dbReference type="ARBA" id="ARBA00022801"/>
    </source>
</evidence>
<comment type="caution">
    <text evidence="7">The sequence shown here is derived from an EMBL/GenBank/DDBJ whole genome shotgun (WGS) entry which is preliminary data.</text>
</comment>
<organism evidence="7 8">
    <name type="scientific">Sedimentibacter hydroxybenzoicus DSM 7310</name>
    <dbReference type="NCBI Taxonomy" id="1123245"/>
    <lineage>
        <taxon>Bacteria</taxon>
        <taxon>Bacillati</taxon>
        <taxon>Bacillota</taxon>
        <taxon>Tissierellia</taxon>
        <taxon>Sedimentibacter</taxon>
    </lineage>
</organism>
<dbReference type="RefSeq" id="WP_179238178.1">
    <property type="nucleotide sequence ID" value="NZ_JACBNQ010000010.1"/>
</dbReference>
<evidence type="ECO:0000256" key="5">
    <source>
        <dbReference type="SAM" id="SignalP"/>
    </source>
</evidence>
<comment type="similarity">
    <text evidence="1 4">Belongs to the glycosyl hydrolase 26 family.</text>
</comment>
<evidence type="ECO:0000256" key="4">
    <source>
        <dbReference type="PROSITE-ProRule" id="PRU01100"/>
    </source>
</evidence>
<name>A0A974GWH8_SEDHY</name>
<feature type="active site" description="Proton donor" evidence="4">
    <location>
        <position position="319"/>
    </location>
</feature>
<feature type="signal peptide" evidence="5">
    <location>
        <begin position="1"/>
        <end position="23"/>
    </location>
</feature>
<reference evidence="7" key="1">
    <citation type="submission" date="2020-07" db="EMBL/GenBank/DDBJ databases">
        <title>Genomic analysis of a strain of Sedimentibacter Hydroxybenzoicus DSM7310.</title>
        <authorList>
            <person name="Ma S."/>
        </authorList>
    </citation>
    <scope>NUCLEOTIDE SEQUENCE</scope>
    <source>
        <strain evidence="7">DSM 7310</strain>
    </source>
</reference>
<evidence type="ECO:0000313" key="8">
    <source>
        <dbReference type="Proteomes" id="UP000611629"/>
    </source>
</evidence>
<dbReference type="InterPro" id="IPR022790">
    <property type="entry name" value="GH26_dom"/>
</dbReference>
<feature type="active site" description="Nucleophile" evidence="4">
    <location>
        <position position="432"/>
    </location>
</feature>
<accession>A0A974GWH8</accession>
<keyword evidence="3 4" id="KW-0326">Glycosidase</keyword>
<evidence type="ECO:0000259" key="6">
    <source>
        <dbReference type="PROSITE" id="PS51764"/>
    </source>
</evidence>
<dbReference type="SUPFAM" id="SSF51445">
    <property type="entry name" value="(Trans)glycosidases"/>
    <property type="match status" value="1"/>
</dbReference>
<keyword evidence="5" id="KW-0732">Signal</keyword>
<dbReference type="PANTHER" id="PTHR40079">
    <property type="entry name" value="MANNAN ENDO-1,4-BETA-MANNOSIDASE E-RELATED"/>
    <property type="match status" value="1"/>
</dbReference>
<evidence type="ECO:0000256" key="1">
    <source>
        <dbReference type="ARBA" id="ARBA00007754"/>
    </source>
</evidence>
<dbReference type="Proteomes" id="UP000611629">
    <property type="component" value="Unassembled WGS sequence"/>
</dbReference>
<dbReference type="AlphaFoldDB" id="A0A974GWH8"/>
<sequence>MSLKKIFAITFSLLILSINFAFAEENSTILTPYSSGYNKYTNNPYGYEIILLDALELKEDIVSVKSRFESENVVVDILYDNFENSLDNITTYINYGNKGILRNPDFVITREYNHNFNGTNSHITLFERRKVKSDVPDRNYYAMIAFPRHNKEVITVFIKSAHPIYIDYIMPSFKLTNKAGTMKEDVIFKPVQKKFDEKTSVFFDNYFINNEKIDFGIFEPTYPTYDYRLKQLEQMFDYEFPVVLLYNSFVLPFKTDYMNLAKEQGKVVEYGLYTTDFIDGREVDITLDIIEGKYDDYLDRLAQSFNEYDYPVLFRLNNEMNGEWVWYSAHLVGKDTDLFIECWRYIYNKFKEHGVDNLLFVWNPNEKSFPGYAYNHYLNYYPGDEYVNIVGLTSYNTGNYYIGETWRSFAESYDHFYYDYVKRFEHPMMITEFSGASLGGNKSAWFEDMFNRITQYDRIKLAVLWNGQDYDMTKPEKPVSRNYRIDQEQDVIDAVRTGLERLK</sequence>
<dbReference type="Pfam" id="PF02156">
    <property type="entry name" value="Glyco_hydro_26"/>
    <property type="match status" value="1"/>
</dbReference>
<evidence type="ECO:0000256" key="3">
    <source>
        <dbReference type="ARBA" id="ARBA00023295"/>
    </source>
</evidence>
<evidence type="ECO:0000313" key="7">
    <source>
        <dbReference type="EMBL" id="NYB74468.1"/>
    </source>
</evidence>